<evidence type="ECO:0000313" key="1">
    <source>
        <dbReference type="EMBL" id="KLO37619.1"/>
    </source>
</evidence>
<sequence>MNDDSLAVGGSRDGDDTQEVSMVTVRGVPEGLALASSPVPALAAAYAVAAQAITAAGRVAVDAEIEVRFCPASGDGRWR</sequence>
<keyword evidence="2" id="KW-1185">Reference proteome</keyword>
<dbReference type="PATRIC" id="fig|29311.18.peg.1448"/>
<accession>A0A0I9UK22</accession>
<reference evidence="1 2" key="1">
    <citation type="submission" date="2015-05" db="EMBL/GenBank/DDBJ databases">
        <title>Genome sequence of Mycobacterium haemophilum.</title>
        <authorList>
            <person name="Greninger A.L."/>
            <person name="Cunningham G."/>
            <person name="Miller S."/>
        </authorList>
    </citation>
    <scope>NUCLEOTIDE SEQUENCE [LARGE SCALE GENOMIC DNA]</scope>
    <source>
        <strain evidence="2">UC1</strain>
    </source>
</reference>
<dbReference type="AlphaFoldDB" id="A0A0I9UK22"/>
<proteinExistence type="predicted"/>
<gene>
    <name evidence="1" type="ORF">ABH38_06415</name>
</gene>
<comment type="caution">
    <text evidence="1">The sequence shown here is derived from an EMBL/GenBank/DDBJ whole genome shotgun (WGS) entry which is preliminary data.</text>
</comment>
<protein>
    <submittedName>
        <fullName evidence="1">Uncharacterized protein</fullName>
    </submittedName>
</protein>
<dbReference type="EMBL" id="LDPR01000004">
    <property type="protein sequence ID" value="KLO37619.1"/>
    <property type="molecule type" value="Genomic_DNA"/>
</dbReference>
<organism evidence="1 2">
    <name type="scientific">Mycobacterium haemophilum</name>
    <dbReference type="NCBI Taxonomy" id="29311"/>
    <lineage>
        <taxon>Bacteria</taxon>
        <taxon>Bacillati</taxon>
        <taxon>Actinomycetota</taxon>
        <taxon>Actinomycetes</taxon>
        <taxon>Mycobacteriales</taxon>
        <taxon>Mycobacteriaceae</taxon>
        <taxon>Mycobacterium</taxon>
    </lineage>
</organism>
<name>A0A0I9UK22_9MYCO</name>
<dbReference type="Proteomes" id="UP000036334">
    <property type="component" value="Unassembled WGS sequence"/>
</dbReference>
<evidence type="ECO:0000313" key="2">
    <source>
        <dbReference type="Proteomes" id="UP000036334"/>
    </source>
</evidence>